<reference evidence="3" key="1">
    <citation type="submission" date="2013-09" db="EMBL/GenBank/DDBJ databases">
        <title>Corchorus olitorius genome sequencing.</title>
        <authorList>
            <person name="Alam M."/>
            <person name="Haque M.S."/>
            <person name="Islam M.S."/>
            <person name="Emdad E.M."/>
            <person name="Islam M.M."/>
            <person name="Ahmed B."/>
            <person name="Halim A."/>
            <person name="Hossen Q.M.M."/>
            <person name="Hossain M.Z."/>
            <person name="Ahmed R."/>
            <person name="Khan M.M."/>
            <person name="Islam R."/>
            <person name="Rashid M.M."/>
            <person name="Khan S.A."/>
            <person name="Rahman M.S."/>
            <person name="Alam M."/>
            <person name="Yahiya A.S."/>
            <person name="Khan M.S."/>
            <person name="Azam M.S."/>
            <person name="Haque T."/>
            <person name="Lashkar M.Z.H."/>
            <person name="Akhand A.I."/>
            <person name="Morshed G."/>
            <person name="Roy S."/>
            <person name="Uddin K.S."/>
            <person name="Rabeya T."/>
            <person name="Hossain A.S."/>
            <person name="Chowdhury A."/>
            <person name="Snigdha A.R."/>
            <person name="Mortoza M.S."/>
            <person name="Matin S.A."/>
            <person name="Hoque S.M.E."/>
            <person name="Islam M.K."/>
            <person name="Roy D.K."/>
            <person name="Haider R."/>
            <person name="Moosa M.M."/>
            <person name="Elias S.M."/>
            <person name="Hasan A.M."/>
            <person name="Jahan S."/>
            <person name="Shafiuddin M."/>
            <person name="Mahmood N."/>
            <person name="Shommy N.S."/>
        </authorList>
    </citation>
    <scope>NUCLEOTIDE SEQUENCE [LARGE SCALE GENOMIC DNA]</scope>
    <source>
        <strain evidence="3">cv. O-4</strain>
    </source>
</reference>
<feature type="transmembrane region" description="Helical" evidence="1">
    <location>
        <begin position="72"/>
        <end position="95"/>
    </location>
</feature>
<name>A0A1R3KJ39_9ROSI</name>
<proteinExistence type="predicted"/>
<keyword evidence="1" id="KW-1133">Transmembrane helix</keyword>
<organism evidence="2 3">
    <name type="scientific">Corchorus olitorius</name>
    <dbReference type="NCBI Taxonomy" id="93759"/>
    <lineage>
        <taxon>Eukaryota</taxon>
        <taxon>Viridiplantae</taxon>
        <taxon>Streptophyta</taxon>
        <taxon>Embryophyta</taxon>
        <taxon>Tracheophyta</taxon>
        <taxon>Spermatophyta</taxon>
        <taxon>Magnoliopsida</taxon>
        <taxon>eudicotyledons</taxon>
        <taxon>Gunneridae</taxon>
        <taxon>Pentapetalae</taxon>
        <taxon>rosids</taxon>
        <taxon>malvids</taxon>
        <taxon>Malvales</taxon>
        <taxon>Malvaceae</taxon>
        <taxon>Grewioideae</taxon>
        <taxon>Apeibeae</taxon>
        <taxon>Corchorus</taxon>
    </lineage>
</organism>
<comment type="caution">
    <text evidence="2">The sequence shown here is derived from an EMBL/GenBank/DDBJ whole genome shotgun (WGS) entry which is preliminary data.</text>
</comment>
<keyword evidence="3" id="KW-1185">Reference proteome</keyword>
<accession>A0A1R3KJ39</accession>
<dbReference type="AlphaFoldDB" id="A0A1R3KJ39"/>
<dbReference type="Proteomes" id="UP000187203">
    <property type="component" value="Unassembled WGS sequence"/>
</dbReference>
<evidence type="ECO:0000313" key="2">
    <source>
        <dbReference type="EMBL" id="OMP07103.1"/>
    </source>
</evidence>
<keyword evidence="1" id="KW-0812">Transmembrane</keyword>
<gene>
    <name evidence="2" type="ORF">COLO4_07616</name>
</gene>
<evidence type="ECO:0000313" key="3">
    <source>
        <dbReference type="Proteomes" id="UP000187203"/>
    </source>
</evidence>
<protein>
    <submittedName>
        <fullName evidence="2">Uncharacterized protein</fullName>
    </submittedName>
</protein>
<evidence type="ECO:0000256" key="1">
    <source>
        <dbReference type="SAM" id="Phobius"/>
    </source>
</evidence>
<dbReference type="EMBL" id="AWUE01013405">
    <property type="protein sequence ID" value="OMP07103.1"/>
    <property type="molecule type" value="Genomic_DNA"/>
</dbReference>
<sequence length="96" mass="10557">MGSLSIEDGTISNSAELVVESDFQVDYSHESDSDSSSALGSPCFSVYPRIIEEINTILAEELNYKEVTLGTLLIMGCWISPLSQMILPWILLLCLL</sequence>
<keyword evidence="1" id="KW-0472">Membrane</keyword>